<organism evidence="1 2">
    <name type="scientific">Salinimicrobium oceani</name>
    <dbReference type="NCBI Taxonomy" id="2722702"/>
    <lineage>
        <taxon>Bacteria</taxon>
        <taxon>Pseudomonadati</taxon>
        <taxon>Bacteroidota</taxon>
        <taxon>Flavobacteriia</taxon>
        <taxon>Flavobacteriales</taxon>
        <taxon>Flavobacteriaceae</taxon>
        <taxon>Salinimicrobium</taxon>
    </lineage>
</organism>
<evidence type="ECO:0000313" key="2">
    <source>
        <dbReference type="Proteomes" id="UP000703674"/>
    </source>
</evidence>
<name>A0ABX1D4W5_9FLAO</name>
<keyword evidence="2" id="KW-1185">Reference proteome</keyword>
<evidence type="ECO:0000313" key="1">
    <source>
        <dbReference type="EMBL" id="NJW55459.1"/>
    </source>
</evidence>
<sequence length="116" mass="13621">AKFALDNFAEALDLPHIKPEIYYVPRQSALGIHNDEYGDALYELQAHAGSENKSFAQFNNPDEIISTFDLLEELRENPQASVDEQEYIKARLFDMLIGDWDRHQDNWRWAEYEEND</sequence>
<proteinExistence type="predicted"/>
<reference evidence="1 2" key="1">
    <citation type="submission" date="2020-03" db="EMBL/GenBank/DDBJ databases">
        <title>Salinimicrobium sp. nov, isolated from SCS.</title>
        <authorList>
            <person name="Cao W.R."/>
        </authorList>
    </citation>
    <scope>NUCLEOTIDE SEQUENCE [LARGE SCALE GENOMIC DNA]</scope>
    <source>
        <strain evidence="2">J15B91</strain>
    </source>
</reference>
<gene>
    <name evidence="1" type="ORF">HC175_21320</name>
</gene>
<dbReference type="EMBL" id="JAAVJR010001173">
    <property type="protein sequence ID" value="NJW55459.1"/>
    <property type="molecule type" value="Genomic_DNA"/>
</dbReference>
<comment type="caution">
    <text evidence="1">The sequence shown here is derived from an EMBL/GenBank/DDBJ whole genome shotgun (WGS) entry which is preliminary data.</text>
</comment>
<feature type="non-terminal residue" evidence="1">
    <location>
        <position position="1"/>
    </location>
</feature>
<dbReference type="RefSeq" id="WP_168139942.1">
    <property type="nucleotide sequence ID" value="NZ_JAAVJR010001173.1"/>
</dbReference>
<feature type="non-terminal residue" evidence="1">
    <location>
        <position position="116"/>
    </location>
</feature>
<dbReference type="Proteomes" id="UP000703674">
    <property type="component" value="Unassembled WGS sequence"/>
</dbReference>
<accession>A0ABX1D4W5</accession>
<dbReference type="Gene3D" id="1.10.1070.20">
    <property type="match status" value="1"/>
</dbReference>
<protein>
    <submittedName>
        <fullName evidence="1">Uncharacterized protein</fullName>
    </submittedName>
</protein>